<feature type="domain" description="Nudix hydrolase" evidence="1">
    <location>
        <begin position="1"/>
        <end position="129"/>
    </location>
</feature>
<dbReference type="CDD" id="cd18872">
    <property type="entry name" value="NUDIX_eIF-2B"/>
    <property type="match status" value="1"/>
</dbReference>
<gene>
    <name evidence="2" type="ORF">SAMN02745221_01242</name>
</gene>
<dbReference type="SUPFAM" id="SSF55811">
    <property type="entry name" value="Nudix"/>
    <property type="match status" value="1"/>
</dbReference>
<proteinExistence type="predicted"/>
<name>A0A1M5NL34_9FIRM</name>
<organism evidence="2 3">
    <name type="scientific">Thermosyntropha lipolytica DSM 11003</name>
    <dbReference type="NCBI Taxonomy" id="1123382"/>
    <lineage>
        <taxon>Bacteria</taxon>
        <taxon>Bacillati</taxon>
        <taxon>Bacillota</taxon>
        <taxon>Clostridia</taxon>
        <taxon>Eubacteriales</taxon>
        <taxon>Syntrophomonadaceae</taxon>
        <taxon>Thermosyntropha</taxon>
    </lineage>
</organism>
<evidence type="ECO:0000259" key="1">
    <source>
        <dbReference type="PROSITE" id="PS51462"/>
    </source>
</evidence>
<accession>A0A1M5NL34</accession>
<dbReference type="InterPro" id="IPR015797">
    <property type="entry name" value="NUDIX_hydrolase-like_dom_sf"/>
</dbReference>
<dbReference type="Gene3D" id="3.90.79.10">
    <property type="entry name" value="Nucleoside Triphosphate Pyrophosphohydrolase"/>
    <property type="match status" value="1"/>
</dbReference>
<dbReference type="AlphaFoldDB" id="A0A1M5NL34"/>
<evidence type="ECO:0000313" key="2">
    <source>
        <dbReference type="EMBL" id="SHG90314.1"/>
    </source>
</evidence>
<dbReference type="PROSITE" id="PS51462">
    <property type="entry name" value="NUDIX"/>
    <property type="match status" value="1"/>
</dbReference>
<sequence>MVTCFLEYEDKVLILKRSSQVSSYQYKWAGISGYIEEGNLPLIQAQIELEEETGLTGEDYQLLKIGEPLRVKDEKMQRVWIVHPFHFRLTRLKKLRLDWEHTEFRWVVPEKIKDLPTVPGLYEAWERVK</sequence>
<reference evidence="3" key="1">
    <citation type="submission" date="2016-11" db="EMBL/GenBank/DDBJ databases">
        <authorList>
            <person name="Varghese N."/>
            <person name="Submissions S."/>
        </authorList>
    </citation>
    <scope>NUCLEOTIDE SEQUENCE [LARGE SCALE GENOMIC DNA]</scope>
    <source>
        <strain evidence="3">DSM 11003</strain>
    </source>
</reference>
<dbReference type="Proteomes" id="UP000242329">
    <property type="component" value="Unassembled WGS sequence"/>
</dbReference>
<protein>
    <submittedName>
        <fullName evidence="2">NUDIX domain-containing protein</fullName>
    </submittedName>
</protein>
<dbReference type="InterPro" id="IPR000086">
    <property type="entry name" value="NUDIX_hydrolase_dom"/>
</dbReference>
<evidence type="ECO:0000313" key="3">
    <source>
        <dbReference type="Proteomes" id="UP000242329"/>
    </source>
</evidence>
<dbReference type="Pfam" id="PF00293">
    <property type="entry name" value="NUDIX"/>
    <property type="match status" value="1"/>
</dbReference>
<keyword evidence="3" id="KW-1185">Reference proteome</keyword>
<dbReference type="EMBL" id="FQWY01000017">
    <property type="protein sequence ID" value="SHG90314.1"/>
    <property type="molecule type" value="Genomic_DNA"/>
</dbReference>
<dbReference type="STRING" id="1123382.SAMN02745221_01242"/>